<name>A0ACA9R8M7_9GLOM</name>
<protein>
    <submittedName>
        <fullName evidence="1">12469_t:CDS:1</fullName>
    </submittedName>
</protein>
<keyword evidence="2" id="KW-1185">Reference proteome</keyword>
<proteinExistence type="predicted"/>
<feature type="non-terminal residue" evidence="1">
    <location>
        <position position="40"/>
    </location>
</feature>
<evidence type="ECO:0000313" key="2">
    <source>
        <dbReference type="Proteomes" id="UP000789525"/>
    </source>
</evidence>
<sequence length="40" mass="4479">VGSPKDPRVTVARRKSSMLYGVISEVISTQEKHEKIAPRK</sequence>
<reference evidence="1" key="1">
    <citation type="submission" date="2021-06" db="EMBL/GenBank/DDBJ databases">
        <authorList>
            <person name="Kallberg Y."/>
            <person name="Tangrot J."/>
            <person name="Rosling A."/>
        </authorList>
    </citation>
    <scope>NUCLEOTIDE SEQUENCE</scope>
    <source>
        <strain evidence="1">CL356</strain>
    </source>
</reference>
<organism evidence="1 2">
    <name type="scientific">Acaulospora colombiana</name>
    <dbReference type="NCBI Taxonomy" id="27376"/>
    <lineage>
        <taxon>Eukaryota</taxon>
        <taxon>Fungi</taxon>
        <taxon>Fungi incertae sedis</taxon>
        <taxon>Mucoromycota</taxon>
        <taxon>Glomeromycotina</taxon>
        <taxon>Glomeromycetes</taxon>
        <taxon>Diversisporales</taxon>
        <taxon>Acaulosporaceae</taxon>
        <taxon>Acaulospora</taxon>
    </lineage>
</organism>
<evidence type="ECO:0000313" key="1">
    <source>
        <dbReference type="EMBL" id="CAG8781510.1"/>
    </source>
</evidence>
<gene>
    <name evidence="1" type="ORF">ACOLOM_LOCUS14343</name>
</gene>
<dbReference type="Proteomes" id="UP000789525">
    <property type="component" value="Unassembled WGS sequence"/>
</dbReference>
<accession>A0ACA9R8M7</accession>
<comment type="caution">
    <text evidence="1">The sequence shown here is derived from an EMBL/GenBank/DDBJ whole genome shotgun (WGS) entry which is preliminary data.</text>
</comment>
<dbReference type="EMBL" id="CAJVPT010072204">
    <property type="protein sequence ID" value="CAG8781510.1"/>
    <property type="molecule type" value="Genomic_DNA"/>
</dbReference>
<feature type="non-terminal residue" evidence="1">
    <location>
        <position position="1"/>
    </location>
</feature>